<dbReference type="OrthoDB" id="5637725at2"/>
<organism evidence="2 3">
    <name type="scientific">Legionella waltersii</name>
    <dbReference type="NCBI Taxonomy" id="66969"/>
    <lineage>
        <taxon>Bacteria</taxon>
        <taxon>Pseudomonadati</taxon>
        <taxon>Pseudomonadota</taxon>
        <taxon>Gammaproteobacteria</taxon>
        <taxon>Legionellales</taxon>
        <taxon>Legionellaceae</taxon>
        <taxon>Legionella</taxon>
    </lineage>
</organism>
<feature type="signal peptide" evidence="1">
    <location>
        <begin position="1"/>
        <end position="20"/>
    </location>
</feature>
<dbReference type="Proteomes" id="UP000054729">
    <property type="component" value="Unassembled WGS sequence"/>
</dbReference>
<protein>
    <submittedName>
        <fullName evidence="2">Uncharacterized protein</fullName>
    </submittedName>
</protein>
<feature type="chain" id="PRO_5006919561" evidence="1">
    <location>
        <begin position="21"/>
        <end position="158"/>
    </location>
</feature>
<evidence type="ECO:0000313" key="2">
    <source>
        <dbReference type="EMBL" id="KTD78805.1"/>
    </source>
</evidence>
<dbReference type="PATRIC" id="fig|66969.6.peg.1718"/>
<evidence type="ECO:0000313" key="3">
    <source>
        <dbReference type="Proteomes" id="UP000054729"/>
    </source>
</evidence>
<proteinExistence type="predicted"/>
<keyword evidence="3" id="KW-1185">Reference proteome</keyword>
<gene>
    <name evidence="2" type="ORF">Lwal_1575</name>
</gene>
<sequence>MKNQLFAFLIILCFSSFSFAEGSAYNGPDNPIIPADKEEIRLKLDQCITDLNDVFTDNDTHDAAKELCRLRQEHAEARQAVLKGLADLVVQYKGVTNHDHDQQLGETISLIQTNISSCINALASQEYCHNINCETTPELDATFCEKQALTLINRILGR</sequence>
<dbReference type="AlphaFoldDB" id="A0A0W1ABT1"/>
<reference evidence="2 3" key="1">
    <citation type="submission" date="2015-11" db="EMBL/GenBank/DDBJ databases">
        <title>Genomic analysis of 38 Legionella species identifies large and diverse effector repertoires.</title>
        <authorList>
            <person name="Burstein D."/>
            <person name="Amaro F."/>
            <person name="Zusman T."/>
            <person name="Lifshitz Z."/>
            <person name="Cohen O."/>
            <person name="Gilbert J.A."/>
            <person name="Pupko T."/>
            <person name="Shuman H.A."/>
            <person name="Segal G."/>
        </authorList>
    </citation>
    <scope>NUCLEOTIDE SEQUENCE [LARGE SCALE GENOMIC DNA]</scope>
    <source>
        <strain evidence="2 3">ATCC 51914</strain>
    </source>
</reference>
<dbReference type="EMBL" id="LNZB01000038">
    <property type="protein sequence ID" value="KTD78805.1"/>
    <property type="molecule type" value="Genomic_DNA"/>
</dbReference>
<accession>A0A0W1ABT1</accession>
<dbReference type="RefSeq" id="WP_058480272.1">
    <property type="nucleotide sequence ID" value="NZ_CAAAIQ010000015.1"/>
</dbReference>
<comment type="caution">
    <text evidence="2">The sequence shown here is derived from an EMBL/GenBank/DDBJ whole genome shotgun (WGS) entry which is preliminary data.</text>
</comment>
<keyword evidence="1" id="KW-0732">Signal</keyword>
<evidence type="ECO:0000256" key="1">
    <source>
        <dbReference type="SAM" id="SignalP"/>
    </source>
</evidence>
<name>A0A0W1ABT1_9GAMM</name>